<protein>
    <submittedName>
        <fullName evidence="1">Uncharacterized protein</fullName>
    </submittedName>
</protein>
<accession>A0ABV7VXL0</accession>
<proteinExistence type="predicted"/>
<evidence type="ECO:0000313" key="2">
    <source>
        <dbReference type="Proteomes" id="UP001595729"/>
    </source>
</evidence>
<comment type="caution">
    <text evidence="1">The sequence shown here is derived from an EMBL/GenBank/DDBJ whole genome shotgun (WGS) entry which is preliminary data.</text>
</comment>
<dbReference type="EMBL" id="JBHRXX010000001">
    <property type="protein sequence ID" value="MFC3682239.1"/>
    <property type="molecule type" value="Genomic_DNA"/>
</dbReference>
<reference evidence="2" key="1">
    <citation type="journal article" date="2019" name="Int. J. Syst. Evol. Microbiol.">
        <title>The Global Catalogue of Microorganisms (GCM) 10K type strain sequencing project: providing services to taxonomists for standard genome sequencing and annotation.</title>
        <authorList>
            <consortium name="The Broad Institute Genomics Platform"/>
            <consortium name="The Broad Institute Genome Sequencing Center for Infectious Disease"/>
            <person name="Wu L."/>
            <person name="Ma J."/>
        </authorList>
    </citation>
    <scope>NUCLEOTIDE SEQUENCE [LARGE SCALE GENOMIC DNA]</scope>
    <source>
        <strain evidence="2">KCTC 42501</strain>
    </source>
</reference>
<gene>
    <name evidence="1" type="ORF">ACFOPI_01465</name>
</gene>
<evidence type="ECO:0000313" key="1">
    <source>
        <dbReference type="EMBL" id="MFC3682239.1"/>
    </source>
</evidence>
<keyword evidence="2" id="KW-1185">Reference proteome</keyword>
<name>A0ABV7VXL0_9BURK</name>
<dbReference type="Proteomes" id="UP001595729">
    <property type="component" value="Unassembled WGS sequence"/>
</dbReference>
<sequence length="91" mass="10225">MKSFASWHVEFPDSTQLNEMIPSLIERAGGVDRLISVRNEVKPEFFEVDLSLWIKDSQEQEGGFVDSETLSLLSRLGVCLSLGFYERGGAQ</sequence>
<organism evidence="1 2">
    <name type="scientific">Hydrogenophaga luteola</name>
    <dbReference type="NCBI Taxonomy" id="1591122"/>
    <lineage>
        <taxon>Bacteria</taxon>
        <taxon>Pseudomonadati</taxon>
        <taxon>Pseudomonadota</taxon>
        <taxon>Betaproteobacteria</taxon>
        <taxon>Burkholderiales</taxon>
        <taxon>Comamonadaceae</taxon>
        <taxon>Hydrogenophaga</taxon>
    </lineage>
</organism>